<proteinExistence type="inferred from homology"/>
<dbReference type="InterPro" id="IPR029063">
    <property type="entry name" value="SAM-dependent_MTases_sf"/>
</dbReference>
<name>A0A2U1PMX3_ARTAN</name>
<keyword evidence="7" id="KW-1185">Reference proteome</keyword>
<evidence type="ECO:0000256" key="3">
    <source>
        <dbReference type="ARBA" id="ARBA00022679"/>
    </source>
</evidence>
<keyword evidence="2 6" id="KW-0489">Methyltransferase</keyword>
<evidence type="ECO:0000313" key="6">
    <source>
        <dbReference type="EMBL" id="PWA87090.1"/>
    </source>
</evidence>
<dbReference type="STRING" id="35608.A0A2U1PMX3"/>
<gene>
    <name evidence="6" type="ORF">CTI12_AA128100</name>
</gene>
<evidence type="ECO:0000256" key="1">
    <source>
        <dbReference type="ARBA" id="ARBA00007967"/>
    </source>
</evidence>
<dbReference type="InterPro" id="IPR042086">
    <property type="entry name" value="MeTrfase_capping"/>
</dbReference>
<keyword evidence="5" id="KW-0460">Magnesium</keyword>
<reference evidence="6 7" key="1">
    <citation type="journal article" date="2018" name="Mol. Plant">
        <title>The genome of Artemisia annua provides insight into the evolution of Asteraceae family and artemisinin biosynthesis.</title>
        <authorList>
            <person name="Shen Q."/>
            <person name="Zhang L."/>
            <person name="Liao Z."/>
            <person name="Wang S."/>
            <person name="Yan T."/>
            <person name="Shi P."/>
            <person name="Liu M."/>
            <person name="Fu X."/>
            <person name="Pan Q."/>
            <person name="Wang Y."/>
            <person name="Lv Z."/>
            <person name="Lu X."/>
            <person name="Zhang F."/>
            <person name="Jiang W."/>
            <person name="Ma Y."/>
            <person name="Chen M."/>
            <person name="Hao X."/>
            <person name="Li L."/>
            <person name="Tang Y."/>
            <person name="Lv G."/>
            <person name="Zhou Y."/>
            <person name="Sun X."/>
            <person name="Brodelius P.E."/>
            <person name="Rose J.K.C."/>
            <person name="Tang K."/>
        </authorList>
    </citation>
    <scope>NUCLEOTIDE SEQUENCE [LARGE SCALE GENOMIC DNA]</scope>
    <source>
        <strain evidence="7">cv. Huhao1</strain>
        <tissue evidence="6">Leaf</tissue>
    </source>
</reference>
<dbReference type="Pfam" id="PF03492">
    <property type="entry name" value="Methyltransf_7"/>
    <property type="match status" value="1"/>
</dbReference>
<comment type="caution">
    <text evidence="6">The sequence shown here is derived from an EMBL/GenBank/DDBJ whole genome shotgun (WGS) entry which is preliminary data.</text>
</comment>
<evidence type="ECO:0000313" key="7">
    <source>
        <dbReference type="Proteomes" id="UP000245207"/>
    </source>
</evidence>
<comment type="similarity">
    <text evidence="1">Belongs to the methyltransferase superfamily. Type-7 methyltransferase family.</text>
</comment>
<dbReference type="GO" id="GO:0032259">
    <property type="term" value="P:methylation"/>
    <property type="evidence" value="ECO:0007669"/>
    <property type="project" value="UniProtKB-KW"/>
</dbReference>
<dbReference type="Gene3D" id="3.40.50.150">
    <property type="entry name" value="Vaccinia Virus protein VP39"/>
    <property type="match status" value="1"/>
</dbReference>
<dbReference type="EMBL" id="PKPP01000949">
    <property type="protein sequence ID" value="PWA87090.1"/>
    <property type="molecule type" value="Genomic_DNA"/>
</dbReference>
<dbReference type="Proteomes" id="UP000245207">
    <property type="component" value="Unassembled WGS sequence"/>
</dbReference>
<evidence type="ECO:0000256" key="2">
    <source>
        <dbReference type="ARBA" id="ARBA00022603"/>
    </source>
</evidence>
<evidence type="ECO:0000256" key="5">
    <source>
        <dbReference type="ARBA" id="ARBA00022842"/>
    </source>
</evidence>
<sequence length="532" mass="60779">MKKVIWYVLHNSPEIDAYMNEFESERPDSDMQQEFPRWFETKLGKLYTTNDPSCTPDLFALACGPSSTATSVNSCVVNGVKFVVHSRDVKRTTQNSGICSPGEKEGEMYYGQLEEILEFAYTQFKVVLFRVKWFDLAKRGLFKALEGYQYALGFRKAKFRELAMDVRKSLHMNTGEGESSYANNSFLQETVILKTLPVLKHAIKDLFSHDPAFIQCFRIADLGCSSSKNTLLVAFNIINIVDEACKENDRKAPQFEVCLNDLYGNDFNNIFKLLPDFYAKLKKEKGENFGPCFVLAVPGSFYGRLFPDQSFHLVHSSYSLHWLSQVPEGLEDNRLNIYLGKTSPPNVFQAYEKQFDMDFTMFLQMRSKEIVHGGRMVLALLCRSMADSTSNDSGYKWKLLAKTLLDMVEEGLVQESDIISFNMPLYFPCEDEVRTIILNEGSFSINKLDVFQGNWDPYDTDYTNMKDSNEASQIHGKNAANVVRAVSEPLLASHFGNSIVEEVFMRYGKYVAEHLAKKKTRYYNLVVSLTKL</sequence>
<evidence type="ECO:0000256" key="4">
    <source>
        <dbReference type="ARBA" id="ARBA00022723"/>
    </source>
</evidence>
<dbReference type="AlphaFoldDB" id="A0A2U1PMX3"/>
<dbReference type="OrthoDB" id="684151at2759"/>
<dbReference type="Gene3D" id="1.10.1200.270">
    <property type="entry name" value="Methyltransferase, alpha-helical capping domain"/>
    <property type="match status" value="1"/>
</dbReference>
<keyword evidence="3 6" id="KW-0808">Transferase</keyword>
<dbReference type="InterPro" id="IPR005299">
    <property type="entry name" value="MeTrfase_7"/>
</dbReference>
<organism evidence="6 7">
    <name type="scientific">Artemisia annua</name>
    <name type="common">Sweet wormwood</name>
    <dbReference type="NCBI Taxonomy" id="35608"/>
    <lineage>
        <taxon>Eukaryota</taxon>
        <taxon>Viridiplantae</taxon>
        <taxon>Streptophyta</taxon>
        <taxon>Embryophyta</taxon>
        <taxon>Tracheophyta</taxon>
        <taxon>Spermatophyta</taxon>
        <taxon>Magnoliopsida</taxon>
        <taxon>eudicotyledons</taxon>
        <taxon>Gunneridae</taxon>
        <taxon>Pentapetalae</taxon>
        <taxon>asterids</taxon>
        <taxon>campanulids</taxon>
        <taxon>Asterales</taxon>
        <taxon>Asteraceae</taxon>
        <taxon>Asteroideae</taxon>
        <taxon>Anthemideae</taxon>
        <taxon>Artemisiinae</taxon>
        <taxon>Artemisia</taxon>
    </lineage>
</organism>
<dbReference type="SUPFAM" id="SSF53335">
    <property type="entry name" value="S-adenosyl-L-methionine-dependent methyltransferases"/>
    <property type="match status" value="1"/>
</dbReference>
<dbReference type="GO" id="GO:0008168">
    <property type="term" value="F:methyltransferase activity"/>
    <property type="evidence" value="ECO:0007669"/>
    <property type="project" value="UniProtKB-KW"/>
</dbReference>
<dbReference type="GO" id="GO:0046872">
    <property type="term" value="F:metal ion binding"/>
    <property type="evidence" value="ECO:0007669"/>
    <property type="project" value="UniProtKB-KW"/>
</dbReference>
<keyword evidence="4" id="KW-0479">Metal-binding</keyword>
<protein>
    <submittedName>
        <fullName evidence="6">S-adenosyl-L-methionine-dependent methyltransferases superfamily protein</fullName>
    </submittedName>
</protein>
<accession>A0A2U1PMX3</accession>
<dbReference type="PANTHER" id="PTHR31009">
    <property type="entry name" value="S-ADENOSYL-L-METHIONINE:CARBOXYL METHYLTRANSFERASE FAMILY PROTEIN"/>
    <property type="match status" value="1"/>
</dbReference>